<dbReference type="RefSeq" id="WP_354659142.1">
    <property type="nucleotide sequence ID" value="NZ_JBEXAC010000001.1"/>
</dbReference>
<evidence type="ECO:0000256" key="2">
    <source>
        <dbReference type="ARBA" id="ARBA00009881"/>
    </source>
</evidence>
<keyword evidence="7 10" id="KW-0503">Monooxygenase</keyword>
<evidence type="ECO:0000313" key="10">
    <source>
        <dbReference type="EMBL" id="MET6996500.1"/>
    </source>
</evidence>
<dbReference type="PANTHER" id="PTHR42747:SF3">
    <property type="entry name" value="NITRONATE MONOOXYGENASE-RELATED"/>
    <property type="match status" value="1"/>
</dbReference>
<dbReference type="InterPro" id="IPR004136">
    <property type="entry name" value="NMO"/>
</dbReference>
<sequence>MNWSSILKDQLKVQYPVIQAPMLGVTTPAMVAGVSNAGGLGSLPIGGLSKEESSQLISATRRLTQQPFAVNLFMHTLPASTAAEINTMKTLLTAIAGKYGINDEALISEEAPFYTYHDQLSLLLEQHVNIVSFTFGIPDDASIRLLKDAGVYLIGTATCVEEALILEQKGINAIVAQGIEAGGHRGSFLPGSPLPQVGSMALIPEITDHVSVPVIAAGAIADARSIMAAHILGAQGFQPGSIFLRCAESKAAQPYKDAVQRSRDTATQLTNVFTGRWARGISNDFMQTVAAAGIKIPPYPVQNMLTTTLRKHAAAANKSELLSLWAGQRAAIATDKTAKAIFEQLIADMEALAKKG</sequence>
<evidence type="ECO:0000256" key="9">
    <source>
        <dbReference type="ARBA" id="ARBA00049401"/>
    </source>
</evidence>
<keyword evidence="4" id="KW-0285">Flavoprotein</keyword>
<dbReference type="Proteomes" id="UP001549749">
    <property type="component" value="Unassembled WGS sequence"/>
</dbReference>
<dbReference type="InterPro" id="IPR013785">
    <property type="entry name" value="Aldolase_TIM"/>
</dbReference>
<dbReference type="CDD" id="cd04730">
    <property type="entry name" value="NPD_like"/>
    <property type="match status" value="1"/>
</dbReference>
<dbReference type="PANTHER" id="PTHR42747">
    <property type="entry name" value="NITRONATE MONOOXYGENASE-RELATED"/>
    <property type="match status" value="1"/>
</dbReference>
<evidence type="ECO:0000256" key="1">
    <source>
        <dbReference type="ARBA" id="ARBA00001917"/>
    </source>
</evidence>
<name>A0ABV2T2B2_9BACT</name>
<evidence type="ECO:0000256" key="6">
    <source>
        <dbReference type="ARBA" id="ARBA00023002"/>
    </source>
</evidence>
<evidence type="ECO:0000256" key="3">
    <source>
        <dbReference type="ARBA" id="ARBA00022575"/>
    </source>
</evidence>
<evidence type="ECO:0000256" key="4">
    <source>
        <dbReference type="ARBA" id="ARBA00022630"/>
    </source>
</evidence>
<keyword evidence="5" id="KW-0288">FMN</keyword>
<evidence type="ECO:0000313" key="11">
    <source>
        <dbReference type="Proteomes" id="UP001549749"/>
    </source>
</evidence>
<evidence type="ECO:0000256" key="5">
    <source>
        <dbReference type="ARBA" id="ARBA00022643"/>
    </source>
</evidence>
<gene>
    <name evidence="10" type="ORF">ABR189_03945</name>
</gene>
<comment type="similarity">
    <text evidence="2">Belongs to the nitronate monooxygenase family. NMO class I subfamily.</text>
</comment>
<comment type="catalytic activity">
    <reaction evidence="9">
        <text>3 propionate 3-nitronate + 3 O2 + H2O = 3 3-oxopropanoate + 2 nitrate + nitrite + H2O2 + 3 H(+)</text>
        <dbReference type="Rhea" id="RHEA:57332"/>
        <dbReference type="ChEBI" id="CHEBI:15377"/>
        <dbReference type="ChEBI" id="CHEBI:15378"/>
        <dbReference type="ChEBI" id="CHEBI:15379"/>
        <dbReference type="ChEBI" id="CHEBI:16240"/>
        <dbReference type="ChEBI" id="CHEBI:16301"/>
        <dbReference type="ChEBI" id="CHEBI:17632"/>
        <dbReference type="ChEBI" id="CHEBI:33190"/>
        <dbReference type="ChEBI" id="CHEBI:136067"/>
    </reaction>
</comment>
<comment type="caution">
    <text evidence="10">The sequence shown here is derived from an EMBL/GenBank/DDBJ whole genome shotgun (WGS) entry which is preliminary data.</text>
</comment>
<dbReference type="SUPFAM" id="SSF51412">
    <property type="entry name" value="Inosine monophosphate dehydrogenase (IMPDH)"/>
    <property type="match status" value="1"/>
</dbReference>
<keyword evidence="6 10" id="KW-0560">Oxidoreductase</keyword>
<keyword evidence="3" id="KW-0216">Detoxification</keyword>
<protein>
    <recommendedName>
        <fullName evidence="8">Propionate 3-nitronate monooxygenase</fullName>
    </recommendedName>
</protein>
<comment type="cofactor">
    <cofactor evidence="1">
        <name>FMN</name>
        <dbReference type="ChEBI" id="CHEBI:58210"/>
    </cofactor>
</comment>
<accession>A0ABV2T2B2</accession>
<reference evidence="10 11" key="1">
    <citation type="submission" date="2024-06" db="EMBL/GenBank/DDBJ databases">
        <title>Chitinophaga defluvii sp. nov., isolated from municipal sewage.</title>
        <authorList>
            <person name="Zhang L."/>
        </authorList>
    </citation>
    <scope>NUCLEOTIDE SEQUENCE [LARGE SCALE GENOMIC DNA]</scope>
    <source>
        <strain evidence="10 11">H8</strain>
    </source>
</reference>
<evidence type="ECO:0000256" key="8">
    <source>
        <dbReference type="ARBA" id="ARBA00031155"/>
    </source>
</evidence>
<keyword evidence="11" id="KW-1185">Reference proteome</keyword>
<dbReference type="GO" id="GO:0004497">
    <property type="term" value="F:monooxygenase activity"/>
    <property type="evidence" value="ECO:0007669"/>
    <property type="project" value="UniProtKB-KW"/>
</dbReference>
<evidence type="ECO:0000256" key="7">
    <source>
        <dbReference type="ARBA" id="ARBA00023033"/>
    </source>
</evidence>
<organism evidence="10 11">
    <name type="scientific">Chitinophaga defluvii</name>
    <dbReference type="NCBI Taxonomy" id="3163343"/>
    <lineage>
        <taxon>Bacteria</taxon>
        <taxon>Pseudomonadati</taxon>
        <taxon>Bacteroidota</taxon>
        <taxon>Chitinophagia</taxon>
        <taxon>Chitinophagales</taxon>
        <taxon>Chitinophagaceae</taxon>
        <taxon>Chitinophaga</taxon>
    </lineage>
</organism>
<dbReference type="Gene3D" id="3.20.20.70">
    <property type="entry name" value="Aldolase class I"/>
    <property type="match status" value="1"/>
</dbReference>
<proteinExistence type="inferred from homology"/>
<dbReference type="Pfam" id="PF03060">
    <property type="entry name" value="NMO"/>
    <property type="match status" value="1"/>
</dbReference>
<dbReference type="EMBL" id="JBEXAC010000001">
    <property type="protein sequence ID" value="MET6996500.1"/>
    <property type="molecule type" value="Genomic_DNA"/>
</dbReference>